<evidence type="ECO:0000313" key="4">
    <source>
        <dbReference type="Proteomes" id="UP000632774"/>
    </source>
</evidence>
<accession>A0ABR9XLI7</accession>
<evidence type="ECO:0000256" key="1">
    <source>
        <dbReference type="SAM" id="Coils"/>
    </source>
</evidence>
<dbReference type="Proteomes" id="UP000632774">
    <property type="component" value="Unassembled WGS sequence"/>
</dbReference>
<keyword evidence="2" id="KW-0732">Signal</keyword>
<evidence type="ECO:0008006" key="5">
    <source>
        <dbReference type="Google" id="ProtNLM"/>
    </source>
</evidence>
<gene>
    <name evidence="3" type="ORF">IRJ18_17935</name>
</gene>
<feature type="chain" id="PRO_5045680003" description="Peptidase S74 domain-containing protein" evidence="2">
    <location>
        <begin position="22"/>
        <end position="450"/>
    </location>
</feature>
<dbReference type="RefSeq" id="WP_194107670.1">
    <property type="nucleotide sequence ID" value="NZ_JADFFM010000002.1"/>
</dbReference>
<evidence type="ECO:0000256" key="2">
    <source>
        <dbReference type="SAM" id="SignalP"/>
    </source>
</evidence>
<name>A0ABR9XLI7_9SPHI</name>
<keyword evidence="1" id="KW-0175">Coiled coil</keyword>
<protein>
    <recommendedName>
        <fullName evidence="5">Peptidase S74 domain-containing protein</fullName>
    </recommendedName>
</protein>
<feature type="signal peptide" evidence="2">
    <location>
        <begin position="1"/>
        <end position="21"/>
    </location>
</feature>
<comment type="caution">
    <text evidence="3">The sequence shown here is derived from an EMBL/GenBank/DDBJ whole genome shotgun (WGS) entry which is preliminary data.</text>
</comment>
<reference evidence="3 4" key="1">
    <citation type="submission" date="2020-10" db="EMBL/GenBank/DDBJ databases">
        <title>Mucilaginibacter mali sp. nov., isolated from rhizosphere soil of apple orchard.</title>
        <authorList>
            <person name="Lee J.-S."/>
            <person name="Kim H.S."/>
            <person name="Kim J.-S."/>
        </authorList>
    </citation>
    <scope>NUCLEOTIDE SEQUENCE [LARGE SCALE GENOMIC DNA]</scope>
    <source>
        <strain evidence="3 4">KCTC 23157</strain>
    </source>
</reference>
<feature type="coiled-coil region" evidence="1">
    <location>
        <begin position="417"/>
        <end position="444"/>
    </location>
</feature>
<proteinExistence type="predicted"/>
<organism evidence="3 4">
    <name type="scientific">Mucilaginibacter boryungensis</name>
    <dbReference type="NCBI Taxonomy" id="768480"/>
    <lineage>
        <taxon>Bacteria</taxon>
        <taxon>Pseudomonadati</taxon>
        <taxon>Bacteroidota</taxon>
        <taxon>Sphingobacteriia</taxon>
        <taxon>Sphingobacteriales</taxon>
        <taxon>Sphingobacteriaceae</taxon>
        <taxon>Mucilaginibacter</taxon>
    </lineage>
</organism>
<keyword evidence="4" id="KW-1185">Reference proteome</keyword>
<dbReference type="EMBL" id="JADFFM010000002">
    <property type="protein sequence ID" value="MBE9668256.1"/>
    <property type="molecule type" value="Genomic_DNA"/>
</dbReference>
<evidence type="ECO:0000313" key="3">
    <source>
        <dbReference type="EMBL" id="MBE9668256.1"/>
    </source>
</evidence>
<sequence length="450" mass="47132">MKKVFLTAIAVISLIPFVSKAQWTSGPGNINNTNSGNVGIGTTTPSARLEVTPGTGTYGMIINGGDTGSLRWGAGAQAALSYDTGMAIIYGLSGQALSLGAGGLYNQFYIKPGGNVGIGTTSPGTKLEVGTGTDATGVISLWNAYSSSQTGQLLFKSNNSFNANLGIAAISAIDVGTVNESKGAMVFSTGNQATPVERLRIDNLGNVGIGTASPQQALDIGDGTNGRSIVWSGGGGGWYSSIGTSYSGGATNILSGLKLSTSADQTLSSYSGSIGASGTRWDLLSGDISFFNAPQASQTAGNAFDFAANTKLIIKSSGRIGIGTTTPDELLSVKGTIHSKEVKVDMNFLPDYVFKPGYKLPTLAEIKTYIDKNSHLPEIPSAQEVEKNGLNLGEMNKLLLKKVEELTLYLIEKDELLKSQTESSKRQQSEIEQLKSQIIDIHKELLSFKK</sequence>